<evidence type="ECO:0008006" key="3">
    <source>
        <dbReference type="Google" id="ProtNLM"/>
    </source>
</evidence>
<dbReference type="AlphaFoldDB" id="A0A6N4W7V0"/>
<dbReference type="Gene3D" id="3.40.50.720">
    <property type="entry name" value="NAD(P)-binding Rossmann-like Domain"/>
    <property type="match status" value="1"/>
</dbReference>
<accession>A0A6N4W7V0</accession>
<dbReference type="InterPro" id="IPR036291">
    <property type="entry name" value="NAD(P)-bd_dom_sf"/>
</dbReference>
<sequence>MPPITAASFATDLDTGANRKALADLPKGVEARWADPTDPEQVRQLVSGVAPSAIIHLATLIPPLIYRNPPLAQRFNVEATAELVRVRA</sequence>
<evidence type="ECO:0000313" key="1">
    <source>
        <dbReference type="EMBL" id="BBZ78060.1"/>
    </source>
</evidence>
<name>A0A6N4W7V0_9MYCO</name>
<dbReference type="KEGG" id="many:MANY_33970"/>
<keyword evidence="2" id="KW-1185">Reference proteome</keyword>
<evidence type="ECO:0000313" key="2">
    <source>
        <dbReference type="Proteomes" id="UP000467249"/>
    </source>
</evidence>
<dbReference type="RefSeq" id="WP_163805281.1">
    <property type="nucleotide sequence ID" value="NZ_AP022620.1"/>
</dbReference>
<dbReference type="Proteomes" id="UP000467249">
    <property type="component" value="Chromosome"/>
</dbReference>
<proteinExistence type="predicted"/>
<dbReference type="EMBL" id="AP022620">
    <property type="protein sequence ID" value="BBZ78060.1"/>
    <property type="molecule type" value="Genomic_DNA"/>
</dbReference>
<protein>
    <recommendedName>
        <fullName evidence="3">NAD-dependent epimerase/dehydratase domain-containing protein</fullName>
    </recommendedName>
</protein>
<reference evidence="1 2" key="1">
    <citation type="journal article" date="2019" name="Emerg. Microbes Infect.">
        <title>Comprehensive subspecies identification of 175 nontuberculous mycobacteria species based on 7547 genomic profiles.</title>
        <authorList>
            <person name="Matsumoto Y."/>
            <person name="Kinjo T."/>
            <person name="Motooka D."/>
            <person name="Nabeya D."/>
            <person name="Jung N."/>
            <person name="Uechi K."/>
            <person name="Horii T."/>
            <person name="Iida T."/>
            <person name="Fujita J."/>
            <person name="Nakamura S."/>
        </authorList>
    </citation>
    <scope>NUCLEOTIDE SEQUENCE [LARGE SCALE GENOMIC DNA]</scope>
    <source>
        <strain evidence="1 2">JCM 30275</strain>
    </source>
</reference>
<dbReference type="SUPFAM" id="SSF51735">
    <property type="entry name" value="NAD(P)-binding Rossmann-fold domains"/>
    <property type="match status" value="1"/>
</dbReference>
<organism evidence="1 2">
    <name type="scientific">Mycolicibacterium anyangense</name>
    <dbReference type="NCBI Taxonomy" id="1431246"/>
    <lineage>
        <taxon>Bacteria</taxon>
        <taxon>Bacillati</taxon>
        <taxon>Actinomycetota</taxon>
        <taxon>Actinomycetes</taxon>
        <taxon>Mycobacteriales</taxon>
        <taxon>Mycobacteriaceae</taxon>
        <taxon>Mycolicibacterium</taxon>
    </lineage>
</organism>
<gene>
    <name evidence="1" type="ORF">MANY_33970</name>
</gene>